<reference evidence="2" key="1">
    <citation type="journal article" date="2014" name="Proc. Natl. Acad. Sci. U.S.A.">
        <title>Extensive sampling of basidiomycete genomes demonstrates inadequacy of the white-rot/brown-rot paradigm for wood decay fungi.</title>
        <authorList>
            <person name="Riley R."/>
            <person name="Salamov A.A."/>
            <person name="Brown D.W."/>
            <person name="Nagy L.G."/>
            <person name="Floudas D."/>
            <person name="Held B.W."/>
            <person name="Levasseur A."/>
            <person name="Lombard V."/>
            <person name="Morin E."/>
            <person name="Otillar R."/>
            <person name="Lindquist E.A."/>
            <person name="Sun H."/>
            <person name="LaButti K.M."/>
            <person name="Schmutz J."/>
            <person name="Jabbour D."/>
            <person name="Luo H."/>
            <person name="Baker S.E."/>
            <person name="Pisabarro A.G."/>
            <person name="Walton J.D."/>
            <person name="Blanchette R.A."/>
            <person name="Henrissat B."/>
            <person name="Martin F."/>
            <person name="Cullen D."/>
            <person name="Hibbett D.S."/>
            <person name="Grigoriev I.V."/>
        </authorList>
    </citation>
    <scope>NUCLEOTIDE SEQUENCE [LARGE SCALE GENOMIC DNA]</scope>
    <source>
        <strain evidence="2">MUCL 33604</strain>
    </source>
</reference>
<gene>
    <name evidence="1" type="ORF">JAAARDRAFT_37058</name>
</gene>
<protein>
    <submittedName>
        <fullName evidence="1">Uncharacterized protein</fullName>
    </submittedName>
</protein>
<keyword evidence="2" id="KW-1185">Reference proteome</keyword>
<dbReference type="HOGENOM" id="CLU_1938474_0_0_1"/>
<evidence type="ECO:0000313" key="1">
    <source>
        <dbReference type="EMBL" id="KDQ55657.1"/>
    </source>
</evidence>
<accession>A0A067PWK4</accession>
<evidence type="ECO:0000313" key="2">
    <source>
        <dbReference type="Proteomes" id="UP000027265"/>
    </source>
</evidence>
<dbReference type="InParanoid" id="A0A067PWK4"/>
<dbReference type="Proteomes" id="UP000027265">
    <property type="component" value="Unassembled WGS sequence"/>
</dbReference>
<dbReference type="AlphaFoldDB" id="A0A067PWK4"/>
<sequence length="130" mass="15248">MTADHPTHPDQVESLSEFLHALSKLSGLEVFLLYGHYACHPSSLWWTIWDNNWTTVDRVHIFVKACPSLRLVLTPVSRDEWDAVAYERDADQQMKLVPLDWMDNYFPSVLFSLDCHNTTLRTMLQHWLHP</sequence>
<proteinExistence type="predicted"/>
<name>A0A067PWK4_9AGAM</name>
<organism evidence="1 2">
    <name type="scientific">Jaapia argillacea MUCL 33604</name>
    <dbReference type="NCBI Taxonomy" id="933084"/>
    <lineage>
        <taxon>Eukaryota</taxon>
        <taxon>Fungi</taxon>
        <taxon>Dikarya</taxon>
        <taxon>Basidiomycota</taxon>
        <taxon>Agaricomycotina</taxon>
        <taxon>Agaricomycetes</taxon>
        <taxon>Agaricomycetidae</taxon>
        <taxon>Jaapiales</taxon>
        <taxon>Jaapiaceae</taxon>
        <taxon>Jaapia</taxon>
    </lineage>
</organism>
<dbReference type="EMBL" id="KL197724">
    <property type="protein sequence ID" value="KDQ55657.1"/>
    <property type="molecule type" value="Genomic_DNA"/>
</dbReference>